<dbReference type="Gene3D" id="1.10.510.10">
    <property type="entry name" value="Transferase(Phosphotransferase) domain 1"/>
    <property type="match status" value="1"/>
</dbReference>
<dbReference type="InterPro" id="IPR011009">
    <property type="entry name" value="Kinase-like_dom_sf"/>
</dbReference>
<name>A0A1R3IWQ9_COCAP</name>
<evidence type="ECO:0000313" key="3">
    <source>
        <dbReference type="Proteomes" id="UP000188268"/>
    </source>
</evidence>
<dbReference type="PANTHER" id="PTHR48014">
    <property type="entry name" value="SERINE/THREONINE-PROTEIN KINASE FRAY2"/>
    <property type="match status" value="1"/>
</dbReference>
<protein>
    <recommendedName>
        <fullName evidence="4">Protein kinase domain-containing protein</fullName>
    </recommendedName>
</protein>
<dbReference type="STRING" id="210143.A0A1R3IWQ9"/>
<accession>A0A1R3IWQ9</accession>
<dbReference type="AlphaFoldDB" id="A0A1R3IWQ9"/>
<evidence type="ECO:0000256" key="1">
    <source>
        <dbReference type="ARBA" id="ARBA00008874"/>
    </source>
</evidence>
<dbReference type="OrthoDB" id="248923at2759"/>
<comment type="caution">
    <text evidence="2">The sequence shown here is derived from an EMBL/GenBank/DDBJ whole genome shotgun (WGS) entry which is preliminary data.</text>
</comment>
<dbReference type="Proteomes" id="UP000188268">
    <property type="component" value="Unassembled WGS sequence"/>
</dbReference>
<dbReference type="EMBL" id="AWWV01009338">
    <property type="protein sequence ID" value="OMO87027.1"/>
    <property type="molecule type" value="Genomic_DNA"/>
</dbReference>
<evidence type="ECO:0008006" key="4">
    <source>
        <dbReference type="Google" id="ProtNLM"/>
    </source>
</evidence>
<keyword evidence="3" id="KW-1185">Reference proteome</keyword>
<dbReference type="SUPFAM" id="SSF56112">
    <property type="entry name" value="Protein kinase-like (PK-like)"/>
    <property type="match status" value="1"/>
</dbReference>
<proteinExistence type="inferred from homology"/>
<sequence>MVIWDYDFGTGPGSCPHLEYSSMKVLLRIMQNALPALYFDDDKKFSKSFKHMVTMCLVKDPSNRPTSEKLPKHSFFKHAKPPQQTLEKLFEHMEPNANDWCTTTSKSKENCAYGFTIARIKSHIEQSFLRVVSDWTFLL</sequence>
<comment type="similarity">
    <text evidence="1">Belongs to the protein kinase superfamily. STE Ser/Thr protein kinase family. STE20 subfamily.</text>
</comment>
<gene>
    <name evidence="2" type="ORF">CCACVL1_09314</name>
</gene>
<organism evidence="2 3">
    <name type="scientific">Corchorus capsularis</name>
    <name type="common">Jute</name>
    <dbReference type="NCBI Taxonomy" id="210143"/>
    <lineage>
        <taxon>Eukaryota</taxon>
        <taxon>Viridiplantae</taxon>
        <taxon>Streptophyta</taxon>
        <taxon>Embryophyta</taxon>
        <taxon>Tracheophyta</taxon>
        <taxon>Spermatophyta</taxon>
        <taxon>Magnoliopsida</taxon>
        <taxon>eudicotyledons</taxon>
        <taxon>Gunneridae</taxon>
        <taxon>Pentapetalae</taxon>
        <taxon>rosids</taxon>
        <taxon>malvids</taxon>
        <taxon>Malvales</taxon>
        <taxon>Malvaceae</taxon>
        <taxon>Grewioideae</taxon>
        <taxon>Apeibeae</taxon>
        <taxon>Corchorus</taxon>
    </lineage>
</organism>
<evidence type="ECO:0000313" key="2">
    <source>
        <dbReference type="EMBL" id="OMO87027.1"/>
    </source>
</evidence>
<dbReference type="InterPro" id="IPR047173">
    <property type="entry name" value="STRAD_A/B-like"/>
</dbReference>
<dbReference type="GO" id="GO:0043539">
    <property type="term" value="F:protein serine/threonine kinase activator activity"/>
    <property type="evidence" value="ECO:0007669"/>
    <property type="project" value="InterPro"/>
</dbReference>
<dbReference type="PANTHER" id="PTHR48014:SF21">
    <property type="entry name" value="SERINE_THREONINE-PROTEIN KINASE FRAY2"/>
    <property type="match status" value="1"/>
</dbReference>
<dbReference type="Gramene" id="OMO87027">
    <property type="protein sequence ID" value="OMO87027"/>
    <property type="gene ID" value="CCACVL1_09314"/>
</dbReference>
<reference evidence="2 3" key="1">
    <citation type="submission" date="2013-09" db="EMBL/GenBank/DDBJ databases">
        <title>Corchorus capsularis genome sequencing.</title>
        <authorList>
            <person name="Alam M."/>
            <person name="Haque M.S."/>
            <person name="Islam M.S."/>
            <person name="Emdad E.M."/>
            <person name="Islam M.M."/>
            <person name="Ahmed B."/>
            <person name="Halim A."/>
            <person name="Hossen Q.M.M."/>
            <person name="Hossain M.Z."/>
            <person name="Ahmed R."/>
            <person name="Khan M.M."/>
            <person name="Islam R."/>
            <person name="Rashid M.M."/>
            <person name="Khan S.A."/>
            <person name="Rahman M.S."/>
            <person name="Alam M."/>
        </authorList>
    </citation>
    <scope>NUCLEOTIDE SEQUENCE [LARGE SCALE GENOMIC DNA]</scope>
    <source>
        <strain evidence="3">cv. CVL-1</strain>
        <tissue evidence="2">Whole seedling</tissue>
    </source>
</reference>